<name>A0A1F5ZH65_9BACT</name>
<dbReference type="EMBL" id="MFIZ01000028">
    <property type="protein sequence ID" value="OGG11457.1"/>
    <property type="molecule type" value="Genomic_DNA"/>
</dbReference>
<gene>
    <name evidence="1" type="ORF">A2Z00_05765</name>
</gene>
<sequence length="274" mass="32520">MSKRNSQERQKPNDYPAVESHFEKILVVVKATPNPSDKYRETVCTAGVTESGKWIRLYPVPFRYMAYQSRFSKYQWVNFKIKKRSAEKDFRIDSYEPEIAEIHPIGQPLPARNWIERKKIILPTISPSLHHLEEDYKNHSVSLGIFKPKRINDFIITTGKETWSKRHEQVLTQGRLFEEQPKPLEKIPFTFSYDFTCNDSRCNGHRMQIIDWEIEELYRNMKQQNPYAIDAALEKVKNKWLTEMWAETRDSYLIVGTIYPNPTYNVLGVFWPPR</sequence>
<dbReference type="STRING" id="1798370.A2Z00_05765"/>
<evidence type="ECO:0000313" key="2">
    <source>
        <dbReference type="Proteomes" id="UP000177268"/>
    </source>
</evidence>
<proteinExistence type="predicted"/>
<comment type="caution">
    <text evidence="1">The sequence shown here is derived from an EMBL/GenBank/DDBJ whole genome shotgun (WGS) entry which is preliminary data.</text>
</comment>
<evidence type="ECO:0000313" key="1">
    <source>
        <dbReference type="EMBL" id="OGG11457.1"/>
    </source>
</evidence>
<protein>
    <submittedName>
        <fullName evidence="1">Uncharacterized protein</fullName>
    </submittedName>
</protein>
<reference evidence="1 2" key="1">
    <citation type="journal article" date="2016" name="Nat. Commun.">
        <title>Thousands of microbial genomes shed light on interconnected biogeochemical processes in an aquifer system.</title>
        <authorList>
            <person name="Anantharaman K."/>
            <person name="Brown C.T."/>
            <person name="Hug L.A."/>
            <person name="Sharon I."/>
            <person name="Castelle C.J."/>
            <person name="Probst A.J."/>
            <person name="Thomas B.C."/>
            <person name="Singh A."/>
            <person name="Wilkins M.J."/>
            <person name="Karaoz U."/>
            <person name="Brodie E.L."/>
            <person name="Williams K.H."/>
            <person name="Hubbard S.S."/>
            <person name="Banfield J.F."/>
        </authorList>
    </citation>
    <scope>NUCLEOTIDE SEQUENCE [LARGE SCALE GENOMIC DNA]</scope>
</reference>
<dbReference type="Proteomes" id="UP000177268">
    <property type="component" value="Unassembled WGS sequence"/>
</dbReference>
<dbReference type="AlphaFoldDB" id="A0A1F5ZH65"/>
<organism evidence="1 2">
    <name type="scientific">Candidatus Gottesmanbacteria bacterium RBG_13_45_10</name>
    <dbReference type="NCBI Taxonomy" id="1798370"/>
    <lineage>
        <taxon>Bacteria</taxon>
        <taxon>Candidatus Gottesmaniibacteriota</taxon>
    </lineage>
</organism>
<accession>A0A1F5ZH65</accession>